<sequence>MVETLNNQASSLKNAEDPQTMVNFSNAIQNLTATAIALDMNSYIVNPQLITQILSKLPMFFQYQWARQDISELKISECLLYWIFPTGIKKNLPLHKLFTSLPFEKSKGRKNNLVFLGIENVRTVENDSHSEY</sequence>
<comment type="caution">
    <text evidence="1">The sequence shown here is derived from an EMBL/GenBank/DDBJ whole genome shotgun (WGS) entry which is preliminary data.</text>
</comment>
<keyword evidence="2" id="KW-1185">Reference proteome</keyword>
<protein>
    <submittedName>
        <fullName evidence="1">Uncharacterized protein</fullName>
    </submittedName>
</protein>
<accession>A0ABD2MS33</accession>
<dbReference type="AlphaFoldDB" id="A0ABD2MS33"/>
<dbReference type="EMBL" id="JABFTP020000021">
    <property type="protein sequence ID" value="KAL3269259.1"/>
    <property type="molecule type" value="Genomic_DNA"/>
</dbReference>
<organism evidence="1 2">
    <name type="scientific">Cryptolaemus montrouzieri</name>
    <dbReference type="NCBI Taxonomy" id="559131"/>
    <lineage>
        <taxon>Eukaryota</taxon>
        <taxon>Metazoa</taxon>
        <taxon>Ecdysozoa</taxon>
        <taxon>Arthropoda</taxon>
        <taxon>Hexapoda</taxon>
        <taxon>Insecta</taxon>
        <taxon>Pterygota</taxon>
        <taxon>Neoptera</taxon>
        <taxon>Endopterygota</taxon>
        <taxon>Coleoptera</taxon>
        <taxon>Polyphaga</taxon>
        <taxon>Cucujiformia</taxon>
        <taxon>Coccinelloidea</taxon>
        <taxon>Coccinellidae</taxon>
        <taxon>Scymninae</taxon>
        <taxon>Scymnini</taxon>
        <taxon>Cryptolaemus</taxon>
    </lineage>
</organism>
<dbReference type="Proteomes" id="UP001516400">
    <property type="component" value="Unassembled WGS sequence"/>
</dbReference>
<name>A0ABD2MS33_9CUCU</name>
<evidence type="ECO:0000313" key="2">
    <source>
        <dbReference type="Proteomes" id="UP001516400"/>
    </source>
</evidence>
<reference evidence="1 2" key="1">
    <citation type="journal article" date="2021" name="BMC Biol.">
        <title>Horizontally acquired antibacterial genes associated with adaptive radiation of ladybird beetles.</title>
        <authorList>
            <person name="Li H.S."/>
            <person name="Tang X.F."/>
            <person name="Huang Y.H."/>
            <person name="Xu Z.Y."/>
            <person name="Chen M.L."/>
            <person name="Du X.Y."/>
            <person name="Qiu B.Y."/>
            <person name="Chen P.T."/>
            <person name="Zhang W."/>
            <person name="Slipinski A."/>
            <person name="Escalona H.E."/>
            <person name="Waterhouse R.M."/>
            <person name="Zwick A."/>
            <person name="Pang H."/>
        </authorList>
    </citation>
    <scope>NUCLEOTIDE SEQUENCE [LARGE SCALE GENOMIC DNA]</scope>
    <source>
        <strain evidence="1">SYSU2018</strain>
    </source>
</reference>
<proteinExistence type="predicted"/>
<evidence type="ECO:0000313" key="1">
    <source>
        <dbReference type="EMBL" id="KAL3269259.1"/>
    </source>
</evidence>
<gene>
    <name evidence="1" type="ORF">HHI36_008339</name>
</gene>